<gene>
    <name evidence="4" type="ORF">CONCODRAFT_20741</name>
</gene>
<feature type="compositionally biased region" description="Basic and acidic residues" evidence="3">
    <location>
        <begin position="65"/>
        <end position="81"/>
    </location>
</feature>
<dbReference type="Proteomes" id="UP000070444">
    <property type="component" value="Unassembled WGS sequence"/>
</dbReference>
<feature type="compositionally biased region" description="Basic residues" evidence="3">
    <location>
        <begin position="130"/>
        <end position="145"/>
    </location>
</feature>
<comment type="similarity">
    <text evidence="1">Belongs to the FYV7 family.</text>
</comment>
<dbReference type="AlphaFoldDB" id="A0A137NRN2"/>
<keyword evidence="5" id="KW-1185">Reference proteome</keyword>
<sequence length="163" mass="19519">MRNNANSAKKSNYDHKTRTYTGKINKIRERKNYSAKIKTNFHKELNKKADPSMENLPDFYKEIFEEVDKEKEQDGKAESKPRNNYNSSKPNPFKRTMQKRDQIQAEIRAKKEEKEREFKERADLKEKNEKLRKKQKSKLNQRGKKGQLILSNHIDHLLTKIQK</sequence>
<reference evidence="4 5" key="1">
    <citation type="journal article" date="2015" name="Genome Biol. Evol.">
        <title>Phylogenomic analyses indicate that early fungi evolved digesting cell walls of algal ancestors of land plants.</title>
        <authorList>
            <person name="Chang Y."/>
            <person name="Wang S."/>
            <person name="Sekimoto S."/>
            <person name="Aerts A.L."/>
            <person name="Choi C."/>
            <person name="Clum A."/>
            <person name="LaButti K.M."/>
            <person name="Lindquist E.A."/>
            <person name="Yee Ngan C."/>
            <person name="Ohm R.A."/>
            <person name="Salamov A.A."/>
            <person name="Grigoriev I.V."/>
            <person name="Spatafora J.W."/>
            <person name="Berbee M.L."/>
        </authorList>
    </citation>
    <scope>NUCLEOTIDE SEQUENCE [LARGE SCALE GENOMIC DNA]</scope>
    <source>
        <strain evidence="4 5">NRRL 28638</strain>
    </source>
</reference>
<dbReference type="OrthoDB" id="2135053at2759"/>
<evidence type="ECO:0000313" key="5">
    <source>
        <dbReference type="Proteomes" id="UP000070444"/>
    </source>
</evidence>
<feature type="compositionally biased region" description="Polar residues" evidence="3">
    <location>
        <begin position="1"/>
        <end position="10"/>
    </location>
</feature>
<accession>A0A137NRN2</accession>
<proteinExistence type="inferred from homology"/>
<protein>
    <recommendedName>
        <fullName evidence="2">rRNA-processing protein FYV7</fullName>
    </recommendedName>
</protein>
<evidence type="ECO:0000313" key="4">
    <source>
        <dbReference type="EMBL" id="KXN65401.1"/>
    </source>
</evidence>
<dbReference type="InterPro" id="IPR013730">
    <property type="entry name" value="Fyv7/TAP26"/>
</dbReference>
<dbReference type="EMBL" id="KQ964888">
    <property type="protein sequence ID" value="KXN65401.1"/>
    <property type="molecule type" value="Genomic_DNA"/>
</dbReference>
<organism evidence="4 5">
    <name type="scientific">Conidiobolus coronatus (strain ATCC 28846 / CBS 209.66 / NRRL 28638)</name>
    <name type="common">Delacroixia coronata</name>
    <dbReference type="NCBI Taxonomy" id="796925"/>
    <lineage>
        <taxon>Eukaryota</taxon>
        <taxon>Fungi</taxon>
        <taxon>Fungi incertae sedis</taxon>
        <taxon>Zoopagomycota</taxon>
        <taxon>Entomophthoromycotina</taxon>
        <taxon>Entomophthoromycetes</taxon>
        <taxon>Entomophthorales</taxon>
        <taxon>Ancylistaceae</taxon>
        <taxon>Conidiobolus</taxon>
    </lineage>
</organism>
<evidence type="ECO:0000256" key="2">
    <source>
        <dbReference type="ARBA" id="ARBA00018780"/>
    </source>
</evidence>
<feature type="compositionally biased region" description="Basic and acidic residues" evidence="3">
    <location>
        <begin position="98"/>
        <end position="129"/>
    </location>
</feature>
<evidence type="ECO:0000256" key="3">
    <source>
        <dbReference type="SAM" id="MobiDB-lite"/>
    </source>
</evidence>
<feature type="region of interest" description="Disordered" evidence="3">
    <location>
        <begin position="1"/>
        <end position="27"/>
    </location>
</feature>
<name>A0A137NRN2_CONC2</name>
<dbReference type="STRING" id="796925.A0A137NRN2"/>
<evidence type="ECO:0000256" key="1">
    <source>
        <dbReference type="ARBA" id="ARBA00006800"/>
    </source>
</evidence>
<feature type="region of interest" description="Disordered" evidence="3">
    <location>
        <begin position="65"/>
        <end position="147"/>
    </location>
</feature>
<dbReference type="Pfam" id="PF08524">
    <property type="entry name" value="rRNA_processing"/>
    <property type="match status" value="1"/>
</dbReference>